<dbReference type="STRING" id="289078.A0A2X0NHH8"/>
<accession>A0A2X0NHH8</accession>
<sequence>MPFNRFETPNRPRPALDAFQPVLRLLAVSNREVESILADALARCLGYLTPAQWQKLGLDKNRWRTLIMAIVYLLREDGVAGSAGQGSRCRTRLDDPLTLPDKASVGPQKYEEEQELFRRVSSGKDVIGFAFAWTSVIRATMETKEKRPSIPHFVHAPEWWDDRVVMMIVGLFGWKDAIPSVLRSFASAGFGCFAASDDQGDYELEATKARCRDRNIKRIVEAMLMMPLLHDHTTHSAATDPKWRGTFVSTTTIYQCARRLVDEGLQIIRQHLDKIISPTARKQLTNRHTLGDLVGGRLKFLPTHILLPALHSLKILSGCAQGISPVPPGEHSMLTESRHPSLVPQDFAPDFITMSLRRTAIILWKGPKVAHVLVQWLDGVVAGTRFLLNSSVAI</sequence>
<keyword evidence="2" id="KW-1185">Reference proteome</keyword>
<evidence type="ECO:0000313" key="2">
    <source>
        <dbReference type="Proteomes" id="UP000249723"/>
    </source>
</evidence>
<dbReference type="AlphaFoldDB" id="A0A2X0NHH8"/>
<gene>
    <name evidence="1" type="ORF">BZ3500_MVSOF-1268-A1-R1_CHR6-3G08671</name>
</gene>
<name>A0A2X0NHH8_9BASI</name>
<proteinExistence type="predicted"/>
<dbReference type="EMBL" id="FMWP01000048">
    <property type="protein sequence ID" value="SCZ93455.1"/>
    <property type="molecule type" value="Genomic_DNA"/>
</dbReference>
<protein>
    <submittedName>
        <fullName evidence="1">BZ3500_MvSof-1268-A1-R1_Chr6-3g08671 protein</fullName>
    </submittedName>
</protein>
<dbReference type="Proteomes" id="UP000249723">
    <property type="component" value="Unassembled WGS sequence"/>
</dbReference>
<reference evidence="2" key="1">
    <citation type="submission" date="2016-10" db="EMBL/GenBank/DDBJ databases">
        <authorList>
            <person name="Jeantristanb JTB J.-T."/>
            <person name="Ricardo R."/>
        </authorList>
    </citation>
    <scope>NUCLEOTIDE SEQUENCE [LARGE SCALE GENOMIC DNA]</scope>
</reference>
<evidence type="ECO:0000313" key="1">
    <source>
        <dbReference type="EMBL" id="SCZ93455.1"/>
    </source>
</evidence>
<dbReference type="OrthoDB" id="10419948at2759"/>
<organism evidence="1 2">
    <name type="scientific">Microbotryum saponariae</name>
    <dbReference type="NCBI Taxonomy" id="289078"/>
    <lineage>
        <taxon>Eukaryota</taxon>
        <taxon>Fungi</taxon>
        <taxon>Dikarya</taxon>
        <taxon>Basidiomycota</taxon>
        <taxon>Pucciniomycotina</taxon>
        <taxon>Microbotryomycetes</taxon>
        <taxon>Microbotryales</taxon>
        <taxon>Microbotryaceae</taxon>
        <taxon>Microbotryum</taxon>
    </lineage>
</organism>